<dbReference type="Proteomes" id="UP000267029">
    <property type="component" value="Unassembled WGS sequence"/>
</dbReference>
<reference evidence="1 2" key="2">
    <citation type="submission" date="2018-10" db="EMBL/GenBank/DDBJ databases">
        <authorList>
            <consortium name="Pathogen Informatics"/>
        </authorList>
    </citation>
    <scope>NUCLEOTIDE SEQUENCE [LARGE SCALE GENOMIC DNA]</scope>
</reference>
<accession>A0A0R3UDH2</accession>
<keyword evidence="2" id="KW-1185">Reference proteome</keyword>
<evidence type="ECO:0000313" key="1">
    <source>
        <dbReference type="EMBL" id="VDD78968.1"/>
    </source>
</evidence>
<gene>
    <name evidence="1" type="ORF">MCOS_LOCUS4971</name>
</gene>
<name>A0A0R3UDH2_MESCO</name>
<dbReference type="WBParaSite" id="MCOS_0000497001-mRNA-1">
    <property type="protein sequence ID" value="MCOS_0000497001-mRNA-1"/>
    <property type="gene ID" value="MCOS_0000497001"/>
</dbReference>
<dbReference type="EMBL" id="UXSR01002921">
    <property type="protein sequence ID" value="VDD78968.1"/>
    <property type="molecule type" value="Genomic_DNA"/>
</dbReference>
<sequence length="79" mass="8855">MLGNTQSHRPEKLGFAVEARFLHKKSSHKPSKPCIKNCDCRVHPRTQKRLPRTTGGTVALVIEIVDFDSSLDEASHKCD</sequence>
<protein>
    <submittedName>
        <fullName evidence="1 3">Uncharacterized protein</fullName>
    </submittedName>
</protein>
<reference evidence="3" key="1">
    <citation type="submission" date="2017-02" db="UniProtKB">
        <authorList>
            <consortium name="WormBaseParasite"/>
        </authorList>
    </citation>
    <scope>IDENTIFICATION</scope>
</reference>
<dbReference type="AlphaFoldDB" id="A0A0R3UDH2"/>
<evidence type="ECO:0000313" key="2">
    <source>
        <dbReference type="Proteomes" id="UP000267029"/>
    </source>
</evidence>
<proteinExistence type="predicted"/>
<organism evidence="3">
    <name type="scientific">Mesocestoides corti</name>
    <name type="common">Flatworm</name>
    <dbReference type="NCBI Taxonomy" id="53468"/>
    <lineage>
        <taxon>Eukaryota</taxon>
        <taxon>Metazoa</taxon>
        <taxon>Spiralia</taxon>
        <taxon>Lophotrochozoa</taxon>
        <taxon>Platyhelminthes</taxon>
        <taxon>Cestoda</taxon>
        <taxon>Eucestoda</taxon>
        <taxon>Cyclophyllidea</taxon>
        <taxon>Mesocestoididae</taxon>
        <taxon>Mesocestoides</taxon>
    </lineage>
</organism>
<evidence type="ECO:0000313" key="3">
    <source>
        <dbReference type="WBParaSite" id="MCOS_0000497001-mRNA-1"/>
    </source>
</evidence>